<gene>
    <name evidence="2" type="ORF">SAMEA2273318_02266</name>
</gene>
<dbReference type="AlphaFoldDB" id="A0A144JRC1"/>
<evidence type="ECO:0000313" key="2">
    <source>
        <dbReference type="EMBL" id="CZV32695.1"/>
    </source>
</evidence>
<dbReference type="Proteomes" id="UP000076008">
    <property type="component" value="Unassembled WGS sequence"/>
</dbReference>
<accession>A0A144JRC1</accession>
<feature type="compositionally biased region" description="Basic and acidic residues" evidence="1">
    <location>
        <begin position="325"/>
        <end position="334"/>
    </location>
</feature>
<evidence type="ECO:0000256" key="1">
    <source>
        <dbReference type="SAM" id="MobiDB-lite"/>
    </source>
</evidence>
<dbReference type="EMBL" id="FJXR01000012">
    <property type="protein sequence ID" value="CZV32695.1"/>
    <property type="molecule type" value="Genomic_DNA"/>
</dbReference>
<protein>
    <submittedName>
        <fullName evidence="2">Uncharacterized protein</fullName>
    </submittedName>
</protein>
<name>A0A144JRC1_ENTCL</name>
<sequence>MGDGVGETLRPANDRGAGIGQVIGVAAVAVNGQRTVLTLDHRAVGVHAGGDALGVSDRGEGGSGRRVVAAGGRVGIEDHVTIKAGIARDRTRTGLFHRHVEAGVGAGRQQVGVVAEHAIVAVSQPAEVQRYAGCTEGQQIGKLRLAGIHHGGPGAVDVMLNHQLQGVEQREHRPGSVGVHHDIRAAAAAHREVHLGGIIAQQRQDVAHGADQQEAVIAVLAVGHGCRGAEVQLFDVIAGGERHHRRKGGARQRGVACDVGGGDLQRLAFDLFVNEGVAVGAVAARNGGDRRAVRKADSDGAACFRSPGQDATVGVEGPGRRRWGGRIDDNGRHG</sequence>
<evidence type="ECO:0000313" key="3">
    <source>
        <dbReference type="Proteomes" id="UP000076008"/>
    </source>
</evidence>
<feature type="region of interest" description="Disordered" evidence="1">
    <location>
        <begin position="303"/>
        <end position="334"/>
    </location>
</feature>
<organism evidence="2 3">
    <name type="scientific">Enterobacter cloacae</name>
    <dbReference type="NCBI Taxonomy" id="550"/>
    <lineage>
        <taxon>Bacteria</taxon>
        <taxon>Pseudomonadati</taxon>
        <taxon>Pseudomonadota</taxon>
        <taxon>Gammaproteobacteria</taxon>
        <taxon>Enterobacterales</taxon>
        <taxon>Enterobacteriaceae</taxon>
        <taxon>Enterobacter</taxon>
        <taxon>Enterobacter cloacae complex</taxon>
    </lineage>
</organism>
<reference evidence="2 3" key="1">
    <citation type="submission" date="2016-03" db="EMBL/GenBank/DDBJ databases">
        <authorList>
            <consortium name="Pathogen Informatics"/>
        </authorList>
    </citation>
    <scope>NUCLEOTIDE SEQUENCE [LARGE SCALE GENOMIC DNA]</scope>
    <source>
        <strain evidence="3">e1252</strain>
    </source>
</reference>
<proteinExistence type="predicted"/>